<organism evidence="3 4">
    <name type="scientific">Oldenlandia corymbosa var. corymbosa</name>
    <dbReference type="NCBI Taxonomy" id="529605"/>
    <lineage>
        <taxon>Eukaryota</taxon>
        <taxon>Viridiplantae</taxon>
        <taxon>Streptophyta</taxon>
        <taxon>Embryophyta</taxon>
        <taxon>Tracheophyta</taxon>
        <taxon>Spermatophyta</taxon>
        <taxon>Magnoliopsida</taxon>
        <taxon>eudicotyledons</taxon>
        <taxon>Gunneridae</taxon>
        <taxon>Pentapetalae</taxon>
        <taxon>asterids</taxon>
        <taxon>lamiids</taxon>
        <taxon>Gentianales</taxon>
        <taxon>Rubiaceae</taxon>
        <taxon>Rubioideae</taxon>
        <taxon>Spermacoceae</taxon>
        <taxon>Hedyotis-Oldenlandia complex</taxon>
        <taxon>Oldenlandia</taxon>
    </lineage>
</organism>
<dbReference type="PRINTS" id="PR00081">
    <property type="entry name" value="GDHRDH"/>
</dbReference>
<dbReference type="PANTHER" id="PTHR43180">
    <property type="entry name" value="3-OXOACYL-(ACYL-CARRIER-PROTEIN) REDUCTASE (AFU_ORTHOLOGUE AFUA_6G11210)"/>
    <property type="match status" value="1"/>
</dbReference>
<dbReference type="Pfam" id="PF00106">
    <property type="entry name" value="adh_short"/>
    <property type="match status" value="1"/>
</dbReference>
<dbReference type="Proteomes" id="UP001161247">
    <property type="component" value="Chromosome 3"/>
</dbReference>
<gene>
    <name evidence="3" type="ORF">OLC1_LOCUS8909</name>
</gene>
<evidence type="ECO:0000256" key="1">
    <source>
        <dbReference type="ARBA" id="ARBA00006484"/>
    </source>
</evidence>
<evidence type="ECO:0000313" key="4">
    <source>
        <dbReference type="Proteomes" id="UP001161247"/>
    </source>
</evidence>
<accession>A0AAV1CW75</accession>
<dbReference type="PANTHER" id="PTHR43180:SF30">
    <property type="entry name" value="MOMILACTONE A SYNTHASE"/>
    <property type="match status" value="1"/>
</dbReference>
<proteinExistence type="inferred from homology"/>
<reference evidence="3" key="1">
    <citation type="submission" date="2023-03" db="EMBL/GenBank/DDBJ databases">
        <authorList>
            <person name="Julca I."/>
        </authorList>
    </citation>
    <scope>NUCLEOTIDE SEQUENCE</scope>
</reference>
<dbReference type="InterPro" id="IPR036291">
    <property type="entry name" value="NAD(P)-bd_dom_sf"/>
</dbReference>
<dbReference type="AlphaFoldDB" id="A0AAV1CW75"/>
<dbReference type="EMBL" id="OX459120">
    <property type="protein sequence ID" value="CAI9098773.1"/>
    <property type="molecule type" value="Genomic_DNA"/>
</dbReference>
<sequence length="236" mass="25630">MAPSLLSNFEVGKRLEGKVALITGAAEGFGACIARVFVNHGAKANWVNLFGDNLGSQNATFIYGDVTNEVDMENAINPTIEKHGKLDIMIKNAGIVDDPKPKILDNHLSDFERVMRVNVAGVFLGIKHAARAMISVKSSTIINLGTIINSSWLLQFQACCCRVDQERSCGAREAWDKDGETRAITTLEGVVLQQEDLADAAVYMASDEARFMSGHDLKLYGGFTVINPSFGLFSKS</sequence>
<keyword evidence="2" id="KW-0560">Oxidoreductase</keyword>
<name>A0AAV1CW75_OLDCO</name>
<evidence type="ECO:0000313" key="3">
    <source>
        <dbReference type="EMBL" id="CAI9098773.1"/>
    </source>
</evidence>
<dbReference type="InterPro" id="IPR002347">
    <property type="entry name" value="SDR_fam"/>
</dbReference>
<dbReference type="SUPFAM" id="SSF51735">
    <property type="entry name" value="NAD(P)-binding Rossmann-fold domains"/>
    <property type="match status" value="1"/>
</dbReference>
<protein>
    <submittedName>
        <fullName evidence="3">OLC1v1035479C1</fullName>
    </submittedName>
</protein>
<dbReference type="Gene3D" id="3.40.50.720">
    <property type="entry name" value="NAD(P)-binding Rossmann-like Domain"/>
    <property type="match status" value="2"/>
</dbReference>
<evidence type="ECO:0000256" key="2">
    <source>
        <dbReference type="ARBA" id="ARBA00023002"/>
    </source>
</evidence>
<dbReference type="GO" id="GO:0016491">
    <property type="term" value="F:oxidoreductase activity"/>
    <property type="evidence" value="ECO:0007669"/>
    <property type="project" value="UniProtKB-KW"/>
</dbReference>
<comment type="similarity">
    <text evidence="1">Belongs to the short-chain dehydrogenases/reductases (SDR) family.</text>
</comment>
<keyword evidence="4" id="KW-1185">Reference proteome</keyword>